<sequence>MIQVFSIMILIFVLLAIIFLIKIKSVTLQLVKSKEVNNKENPLEKDYQFIKGLY</sequence>
<keyword evidence="1" id="KW-1133">Transmembrane helix</keyword>
<proteinExistence type="predicted"/>
<reference evidence="2 3" key="1">
    <citation type="submission" date="2020-06" db="EMBL/GenBank/DDBJ databases">
        <authorList>
            <person name="Criscuolo A."/>
        </authorList>
    </citation>
    <scope>NUCLEOTIDE SEQUENCE [LARGE SCALE GENOMIC DNA]</scope>
    <source>
        <strain evidence="3">CIP 111411</strain>
    </source>
</reference>
<feature type="transmembrane region" description="Helical" evidence="1">
    <location>
        <begin position="6"/>
        <end position="23"/>
    </location>
</feature>
<evidence type="ECO:0000313" key="2">
    <source>
        <dbReference type="EMBL" id="CAD0002330.1"/>
    </source>
</evidence>
<gene>
    <name evidence="2" type="ORF">FLAT13_01060</name>
</gene>
<keyword evidence="1" id="KW-0812">Transmembrane</keyword>
<dbReference type="AlphaFoldDB" id="A0A6V6YS91"/>
<dbReference type="EMBL" id="CAIJDP010000060">
    <property type="protein sequence ID" value="CAD0002330.1"/>
    <property type="molecule type" value="Genomic_DNA"/>
</dbReference>
<organism evidence="2 3">
    <name type="scientific">Flavobacterium salmonis</name>
    <dbReference type="NCBI Taxonomy" id="2654844"/>
    <lineage>
        <taxon>Bacteria</taxon>
        <taxon>Pseudomonadati</taxon>
        <taxon>Bacteroidota</taxon>
        <taxon>Flavobacteriia</taxon>
        <taxon>Flavobacteriales</taxon>
        <taxon>Flavobacteriaceae</taxon>
        <taxon>Flavobacterium</taxon>
    </lineage>
</organism>
<accession>A0A6V6YS91</accession>
<keyword evidence="3" id="KW-1185">Reference proteome</keyword>
<evidence type="ECO:0000313" key="3">
    <source>
        <dbReference type="Proteomes" id="UP000530060"/>
    </source>
</evidence>
<dbReference type="Proteomes" id="UP000530060">
    <property type="component" value="Unassembled WGS sequence"/>
</dbReference>
<name>A0A6V6YS91_9FLAO</name>
<comment type="caution">
    <text evidence="2">The sequence shown here is derived from an EMBL/GenBank/DDBJ whole genome shotgun (WGS) entry which is preliminary data.</text>
</comment>
<protein>
    <submittedName>
        <fullName evidence="2">Uncharacterized protein</fullName>
    </submittedName>
</protein>
<keyword evidence="1" id="KW-0472">Membrane</keyword>
<evidence type="ECO:0000256" key="1">
    <source>
        <dbReference type="SAM" id="Phobius"/>
    </source>
</evidence>